<dbReference type="Proteomes" id="UP000290189">
    <property type="component" value="Unassembled WGS sequence"/>
</dbReference>
<keyword evidence="4" id="KW-0496">Mitochondrion</keyword>
<feature type="compositionally biased region" description="Basic and acidic residues" evidence="2">
    <location>
        <begin position="151"/>
        <end position="165"/>
    </location>
</feature>
<feature type="coiled-coil region" evidence="1">
    <location>
        <begin position="487"/>
        <end position="521"/>
    </location>
</feature>
<evidence type="ECO:0000313" key="3">
    <source>
        <dbReference type="EMBL" id="CEO96335.1"/>
    </source>
</evidence>
<feature type="compositionally biased region" description="Basic and acidic residues" evidence="2">
    <location>
        <begin position="1197"/>
        <end position="1209"/>
    </location>
</feature>
<feature type="compositionally biased region" description="Basic and acidic residues" evidence="2">
    <location>
        <begin position="613"/>
        <end position="626"/>
    </location>
</feature>
<evidence type="ECO:0000256" key="2">
    <source>
        <dbReference type="SAM" id="MobiDB-lite"/>
    </source>
</evidence>
<feature type="compositionally biased region" description="Acidic residues" evidence="2">
    <location>
        <begin position="696"/>
        <end position="712"/>
    </location>
</feature>
<feature type="region of interest" description="Disordered" evidence="2">
    <location>
        <begin position="1"/>
        <end position="36"/>
    </location>
</feature>
<feature type="compositionally biased region" description="Low complexity" evidence="2">
    <location>
        <begin position="1084"/>
        <end position="1101"/>
    </location>
</feature>
<feature type="region of interest" description="Disordered" evidence="2">
    <location>
        <begin position="66"/>
        <end position="165"/>
    </location>
</feature>
<proteinExistence type="predicted"/>
<evidence type="ECO:0000313" key="4">
    <source>
        <dbReference type="EMBL" id="SPQ99273.1"/>
    </source>
</evidence>
<evidence type="ECO:0000256" key="1">
    <source>
        <dbReference type="SAM" id="Coils"/>
    </source>
</evidence>
<organism evidence="3 5">
    <name type="scientific">Plasmodiophora brassicae</name>
    <name type="common">Clubroot disease agent</name>
    <dbReference type="NCBI Taxonomy" id="37360"/>
    <lineage>
        <taxon>Eukaryota</taxon>
        <taxon>Sar</taxon>
        <taxon>Rhizaria</taxon>
        <taxon>Endomyxa</taxon>
        <taxon>Phytomyxea</taxon>
        <taxon>Plasmodiophorida</taxon>
        <taxon>Plasmodiophoridae</taxon>
        <taxon>Plasmodiophora</taxon>
    </lineage>
</organism>
<feature type="compositionally biased region" description="Polar residues" evidence="2">
    <location>
        <begin position="1471"/>
        <end position="1483"/>
    </location>
</feature>
<feature type="compositionally biased region" description="Polar residues" evidence="2">
    <location>
        <begin position="1034"/>
        <end position="1045"/>
    </location>
</feature>
<feature type="coiled-coil region" evidence="1">
    <location>
        <begin position="1267"/>
        <end position="1331"/>
    </location>
</feature>
<feature type="compositionally biased region" description="Acidic residues" evidence="2">
    <location>
        <begin position="536"/>
        <end position="545"/>
    </location>
</feature>
<dbReference type="OrthoDB" id="10686892at2759"/>
<name>A0A0G4IMK3_PLABS</name>
<feature type="compositionally biased region" description="Basic residues" evidence="2">
    <location>
        <begin position="1103"/>
        <end position="1114"/>
    </location>
</feature>
<protein>
    <submittedName>
        <fullName evidence="3">Uncharacterized protein</fullName>
    </submittedName>
</protein>
<feature type="region of interest" description="Disordered" evidence="2">
    <location>
        <begin position="456"/>
        <end position="476"/>
    </location>
</feature>
<keyword evidence="1" id="KW-0175">Coiled coil</keyword>
<gene>
    <name evidence="3" type="ORF">PBRA_005005</name>
    <name evidence="4" type="ORF">PLBR_LOCUS6488</name>
</gene>
<feature type="region of interest" description="Disordered" evidence="2">
    <location>
        <begin position="1154"/>
        <end position="1211"/>
    </location>
</feature>
<feature type="region of interest" description="Disordered" evidence="2">
    <location>
        <begin position="1471"/>
        <end position="1616"/>
    </location>
</feature>
<evidence type="ECO:0000313" key="6">
    <source>
        <dbReference type="Proteomes" id="UP000290189"/>
    </source>
</evidence>
<feature type="compositionally biased region" description="Basic and acidic residues" evidence="2">
    <location>
        <begin position="1159"/>
        <end position="1177"/>
    </location>
</feature>
<feature type="compositionally biased region" description="Basic and acidic residues" evidence="2">
    <location>
        <begin position="20"/>
        <end position="36"/>
    </location>
</feature>
<dbReference type="Proteomes" id="UP000039324">
    <property type="component" value="Unassembled WGS sequence"/>
</dbReference>
<sequence length="1616" mass="174742">MGEASTVGADPPASTVSGETVRRLERLSHSDNVDRDYLAKLPPIFSELETTHSNVNDFLHTLDKKPKAAAAGVGPGQTPTLSPVKPPSRKALRFRSKKSSAPQRRERRKSGGQPRRVDAVGEKSPSPTVEDAPKKVRRKSTRFGENQVKVFDADDPGKDDEVGEGKRVSEDIMDALEAVNHDVALKLETLQEAFSDMPNGSPGERSGSLGDADSLAITDEQSTTNFSARLSTFLESYFDNEFGNESHTMMMASTMTRRQTLEALQAKRAHFFTVVRALIARVTGTIAFLDEEYNTIASGGGSLKEFDFIELRNSIMATVSALTRSATTSADLRTDMSGLLERSRTLQRNEERRLSLMEMSAVDEENRFLVGRQDMMEYLSHRQYINKKALARHMKTLRQAKTNERRANVFITAVASDDAAVDANSVDPAQTILRMQIADAVQQDLIAQLRARIRELEPSSDTSPHHEGTPRVGTDAEERGRQVLLQFRHLEQQVASQQAELDRERDMRDALEMTIRNLKSAIRREALARDAAVADPVDDEEEDESTPATESGPDQGASTPETGALRAKVTQLRGDLKRVVAEIRAERKLRARAEQESAELRIKLAQLPKAVHKHENGGSDRHNSSDRHRRGSVTRAGADVPQSSVAGQQPPSTTPQYEAQPVVRFIAPKVPQSGATSDSQATVDGTPSQNGYGSDSDSEDADLNEDNDEDDTIGSASNRDAPQPHVLPLLPMSSSNHGSGPVLTLSPLSTPHDPLSNVTTPLMSPVPKATPKPATSESGMQTDGPSSIWSSMTRDVETQTTFLQKEVVVVHHHEVVPDEEKVASVKKSNGAAATVQPTPSTLSETKILKSLEALQIAHKELKASHDGLIAAHKELKAYRDDLLNRHFQVIVLLAMMKWRKRGTPPAVKPIAPSVTPPETTVSFVGDVRPEIKQGIQNVQRQRLSNDGTQSVFPASPSLSEVDEASLRTTGEHQALPEESRYDDEEDHSDISAGSDDDDEAGGDSLSARRSPQAGNVKETLPTLPTAWAPVVPAMTSTSPLISQPSRAALGGAAPSPDVHRESPLPSTTGPVGLEQHGSSLDLASASVVPEEPVVESGPESTSVHKRVPSRRRLAHGIPRNVDHASEEGNVTEPASDDEDVEALLNDMDKFDLETIGIGHGRDDPLDDYYDRDVEHGSVQEAEDDYASRNGVEPDGSNEIKDDTPYDHDNATPSSIAAWRHRRTLVRQRSMTHVNAKAPPPASAKELDIVSKKLASSERETRDAWKKVSELETKCGTLEAQCADLQTQLKQERSPTVIVDLRADNVKLRKERTQLLRENQELSDQIAESMESDGDRVAKLMTDAKGAARSIADLELRRRIAKLEKMLVWWRNRWDAMKRAREDGTDISAVDDAAGGDAPDPTRAPAEPASSASARKPPRPSAVSSKTIELGNFASPFAPQRAPVPVLPAPKKMAASPPAARKMASLVDTVLQSQRGKGASSSPLSPFPISGGAGSQILLPSPVPAPPASGAPKLRAFLRRVTTNLLKPDSPSPEPSPAQAKPADLSPRSSKRLSFSGNSVATASDARRSSSTSSTSGAANGTLRAALLAASASMRRSSPASGKRASASSSQQPPPSL</sequence>
<feature type="region of interest" description="Disordered" evidence="2">
    <location>
        <begin position="530"/>
        <end position="563"/>
    </location>
</feature>
<feature type="region of interest" description="Disordered" evidence="2">
    <location>
        <begin position="939"/>
        <end position="1138"/>
    </location>
</feature>
<feature type="compositionally biased region" description="Polar residues" evidence="2">
    <location>
        <begin position="641"/>
        <end position="656"/>
    </location>
</feature>
<feature type="region of interest" description="Disordered" evidence="2">
    <location>
        <begin position="1384"/>
        <end position="1424"/>
    </location>
</feature>
<dbReference type="PANTHER" id="PTHR48125">
    <property type="entry name" value="LP07818P1"/>
    <property type="match status" value="1"/>
</dbReference>
<feature type="coiled-coil region" evidence="1">
    <location>
        <begin position="576"/>
        <end position="603"/>
    </location>
</feature>
<feature type="compositionally biased region" description="Low complexity" evidence="2">
    <location>
        <begin position="1389"/>
        <end position="1424"/>
    </location>
</feature>
<dbReference type="EMBL" id="OVEO01000011">
    <property type="protein sequence ID" value="SPQ99273.1"/>
    <property type="molecule type" value="Genomic_DNA"/>
</dbReference>
<reference evidence="3 5" key="1">
    <citation type="submission" date="2015-02" db="EMBL/GenBank/DDBJ databases">
        <authorList>
            <person name="Chooi Y.-H."/>
        </authorList>
    </citation>
    <scope>NUCLEOTIDE SEQUENCE [LARGE SCALE GENOMIC DNA]</scope>
    <source>
        <strain evidence="3">E3</strain>
    </source>
</reference>
<dbReference type="EMBL" id="CDSF01000057">
    <property type="protein sequence ID" value="CEO96335.1"/>
    <property type="molecule type" value="Genomic_DNA"/>
</dbReference>
<accession>A0A0G4IMK3</accession>
<dbReference type="OMA" id="EPEWHVI"/>
<feature type="compositionally biased region" description="Polar residues" evidence="2">
    <location>
        <begin position="939"/>
        <end position="958"/>
    </location>
</feature>
<feature type="compositionally biased region" description="Basic residues" evidence="2">
    <location>
        <begin position="87"/>
        <end position="98"/>
    </location>
</feature>
<reference evidence="4 6" key="2">
    <citation type="submission" date="2018-03" db="EMBL/GenBank/DDBJ databases">
        <authorList>
            <person name="Fogelqvist J."/>
        </authorList>
    </citation>
    <scope>NUCLEOTIDE SEQUENCE [LARGE SCALE GENOMIC DNA]</scope>
</reference>
<feature type="region of interest" description="Disordered" evidence="2">
    <location>
        <begin position="671"/>
        <end position="787"/>
    </location>
</feature>
<feature type="region of interest" description="Disordered" evidence="2">
    <location>
        <begin position="606"/>
        <end position="656"/>
    </location>
</feature>
<feature type="compositionally biased region" description="Polar residues" evidence="2">
    <location>
        <begin position="673"/>
        <end position="693"/>
    </location>
</feature>
<keyword evidence="5" id="KW-1185">Reference proteome</keyword>
<evidence type="ECO:0000313" key="5">
    <source>
        <dbReference type="Proteomes" id="UP000039324"/>
    </source>
</evidence>
<geneLocation type="mitochondrion" evidence="4"/>
<feature type="compositionally biased region" description="Polar residues" evidence="2">
    <location>
        <begin position="773"/>
        <end position="787"/>
    </location>
</feature>
<feature type="compositionally biased region" description="Low complexity" evidence="2">
    <location>
        <begin position="1558"/>
        <end position="1610"/>
    </location>
</feature>
<dbReference type="PANTHER" id="PTHR48125:SF10">
    <property type="entry name" value="OS12G0136300 PROTEIN"/>
    <property type="match status" value="1"/>
</dbReference>